<dbReference type="Pfam" id="PF00772">
    <property type="entry name" value="DnaB"/>
    <property type="match status" value="1"/>
</dbReference>
<comment type="caution">
    <text evidence="13">The sequence shown here is derived from an EMBL/GenBank/DDBJ whole genome shotgun (WGS) entry which is preliminary data.</text>
</comment>
<dbReference type="SUPFAM" id="SSF52540">
    <property type="entry name" value="P-loop containing nucleoside triphosphate hydrolases"/>
    <property type="match status" value="1"/>
</dbReference>
<dbReference type="GO" id="GO:1990077">
    <property type="term" value="C:primosome complex"/>
    <property type="evidence" value="ECO:0007669"/>
    <property type="project" value="UniProtKB-KW"/>
</dbReference>
<keyword evidence="4" id="KW-0547">Nucleotide-binding</keyword>
<sequence length="515" mass="55988">MNHIPDPGLSPFRTALRERPSNTPAEQALLGGLLVDSRKCLPMVEDIVEPEHFYVPVYGEIYAEIRRVVQSGGVAAPPTIVPKFRHHEALDGADAGKVFADLLAAFVGIPSMPDYAQAIREAWLMRSIFDVCTEAGDLCSKPGLRTAEDIRDHVETGLLRIAQGCGENDPLVSLGSAIGMAIAEGREAATREDGISGVTWGYKALDRMTAGLQRGDLTLLGARPAMGKTALGLGIATRAAAAGNRVLFWSGEMHARQLGARAGAAWAGLSTLAVFTGRRWDIPEDIVTGRREPLADYQWRDLEDGERAAATLPLEIDHRAGISVAQLRARARRMARQKRGLDLIVADYIALLRGSDALRRGANLNEVLSEISADLKLLASELHVPMLALSQLSRDSARREDKTPALHDLRDSGALEQNAATVIFLHREHYYLSKVAADGEIPRRVNESASDYDARCELHAAMTRESKGKATIVVAKSRHGPTGTCGLQFDDNSTWFRDVGEDPRSPAWTQTGPEF</sequence>
<feature type="domain" description="SF4 helicase" evidence="12">
    <location>
        <begin position="191"/>
        <end position="503"/>
    </location>
</feature>
<evidence type="ECO:0000256" key="3">
    <source>
        <dbReference type="ARBA" id="ARBA00022705"/>
    </source>
</evidence>
<dbReference type="GO" id="GO:0005829">
    <property type="term" value="C:cytosol"/>
    <property type="evidence" value="ECO:0007669"/>
    <property type="project" value="TreeGrafter"/>
</dbReference>
<dbReference type="GO" id="GO:0006269">
    <property type="term" value="P:DNA replication, synthesis of primer"/>
    <property type="evidence" value="ECO:0007669"/>
    <property type="project" value="UniProtKB-KW"/>
</dbReference>
<dbReference type="SUPFAM" id="SSF48024">
    <property type="entry name" value="N-terminal domain of DnaB helicase"/>
    <property type="match status" value="1"/>
</dbReference>
<dbReference type="InterPro" id="IPR027417">
    <property type="entry name" value="P-loop_NTPase"/>
</dbReference>
<dbReference type="InterPro" id="IPR036185">
    <property type="entry name" value="DNA_heli_DnaB-like_N_sf"/>
</dbReference>
<dbReference type="EC" id="5.6.2.3" evidence="10"/>
<evidence type="ECO:0000256" key="8">
    <source>
        <dbReference type="ARBA" id="ARBA00023125"/>
    </source>
</evidence>
<dbReference type="Gene3D" id="1.10.860.10">
    <property type="entry name" value="DNAb Helicase, Chain A"/>
    <property type="match status" value="1"/>
</dbReference>
<dbReference type="Proteomes" id="UP000530320">
    <property type="component" value="Unassembled WGS sequence"/>
</dbReference>
<keyword evidence="7" id="KW-0067">ATP-binding</keyword>
<dbReference type="InterPro" id="IPR016136">
    <property type="entry name" value="DNA_helicase_N/primase_C"/>
</dbReference>
<dbReference type="GO" id="GO:0016787">
    <property type="term" value="F:hydrolase activity"/>
    <property type="evidence" value="ECO:0007669"/>
    <property type="project" value="UniProtKB-KW"/>
</dbReference>
<evidence type="ECO:0000256" key="11">
    <source>
        <dbReference type="ARBA" id="ARBA00048954"/>
    </source>
</evidence>
<dbReference type="InterPro" id="IPR007693">
    <property type="entry name" value="DNA_helicase_DnaB-like_N"/>
</dbReference>
<evidence type="ECO:0000256" key="9">
    <source>
        <dbReference type="ARBA" id="ARBA00023235"/>
    </source>
</evidence>
<keyword evidence="2" id="KW-0639">Primosome</keyword>
<dbReference type="PANTHER" id="PTHR30153">
    <property type="entry name" value="REPLICATIVE DNA HELICASE DNAB"/>
    <property type="match status" value="1"/>
</dbReference>
<organism evidence="13 14">
    <name type="scientific">Gluconacetobacter dulcium</name>
    <dbReference type="NCBI Taxonomy" id="2729096"/>
    <lineage>
        <taxon>Bacteria</taxon>
        <taxon>Pseudomonadati</taxon>
        <taxon>Pseudomonadota</taxon>
        <taxon>Alphaproteobacteria</taxon>
        <taxon>Acetobacterales</taxon>
        <taxon>Acetobacteraceae</taxon>
        <taxon>Gluconacetobacter</taxon>
    </lineage>
</organism>
<dbReference type="AlphaFoldDB" id="A0A7W4JXK3"/>
<evidence type="ECO:0000256" key="4">
    <source>
        <dbReference type="ARBA" id="ARBA00022741"/>
    </source>
</evidence>
<keyword evidence="9" id="KW-0413">Isomerase</keyword>
<evidence type="ECO:0000256" key="10">
    <source>
        <dbReference type="ARBA" id="ARBA00044969"/>
    </source>
</evidence>
<dbReference type="RefSeq" id="WP_183008160.1">
    <property type="nucleotide sequence ID" value="NZ_JABEQP010000002.1"/>
</dbReference>
<dbReference type="GO" id="GO:0005524">
    <property type="term" value="F:ATP binding"/>
    <property type="evidence" value="ECO:0007669"/>
    <property type="project" value="UniProtKB-KW"/>
</dbReference>
<evidence type="ECO:0000256" key="6">
    <source>
        <dbReference type="ARBA" id="ARBA00022806"/>
    </source>
</evidence>
<reference evidence="13 14" key="1">
    <citation type="submission" date="2020-04" db="EMBL/GenBank/DDBJ databases">
        <title>Description of novel Gluconacetobacter.</title>
        <authorList>
            <person name="Sombolestani A."/>
        </authorList>
    </citation>
    <scope>NUCLEOTIDE SEQUENCE [LARGE SCALE GENOMIC DNA]</scope>
    <source>
        <strain evidence="13 14">LMG 22058</strain>
    </source>
</reference>
<evidence type="ECO:0000256" key="7">
    <source>
        <dbReference type="ARBA" id="ARBA00022840"/>
    </source>
</evidence>
<dbReference type="InterPro" id="IPR007694">
    <property type="entry name" value="DNA_helicase_DnaB-like_C"/>
</dbReference>
<evidence type="ECO:0000313" key="13">
    <source>
        <dbReference type="EMBL" id="MBB2196576.1"/>
    </source>
</evidence>
<keyword evidence="8" id="KW-0238">DNA-binding</keyword>
<dbReference type="EMBL" id="JABEQP010000002">
    <property type="protein sequence ID" value="MBB2196576.1"/>
    <property type="molecule type" value="Genomic_DNA"/>
</dbReference>
<dbReference type="PROSITE" id="PS51199">
    <property type="entry name" value="SF4_HELICASE"/>
    <property type="match status" value="1"/>
</dbReference>
<protein>
    <recommendedName>
        <fullName evidence="10">DNA 5'-3' helicase</fullName>
        <ecNumber evidence="10">5.6.2.3</ecNumber>
    </recommendedName>
</protein>
<dbReference type="Pfam" id="PF03796">
    <property type="entry name" value="DnaB_C"/>
    <property type="match status" value="1"/>
</dbReference>
<name>A0A7W4JXK3_9PROT</name>
<evidence type="ECO:0000259" key="12">
    <source>
        <dbReference type="PROSITE" id="PS51199"/>
    </source>
</evidence>
<gene>
    <name evidence="13" type="ORF">HLH44_03700</name>
</gene>
<evidence type="ECO:0000256" key="2">
    <source>
        <dbReference type="ARBA" id="ARBA00022515"/>
    </source>
</evidence>
<keyword evidence="5" id="KW-0378">Hydrolase</keyword>
<evidence type="ECO:0000256" key="1">
    <source>
        <dbReference type="ARBA" id="ARBA00008428"/>
    </source>
</evidence>
<proteinExistence type="inferred from homology"/>
<dbReference type="GO" id="GO:0003677">
    <property type="term" value="F:DNA binding"/>
    <property type="evidence" value="ECO:0007669"/>
    <property type="project" value="UniProtKB-KW"/>
</dbReference>
<comment type="catalytic activity">
    <reaction evidence="11">
        <text>ATP + H2O = ADP + phosphate + H(+)</text>
        <dbReference type="Rhea" id="RHEA:13065"/>
        <dbReference type="ChEBI" id="CHEBI:15377"/>
        <dbReference type="ChEBI" id="CHEBI:15378"/>
        <dbReference type="ChEBI" id="CHEBI:30616"/>
        <dbReference type="ChEBI" id="CHEBI:43474"/>
        <dbReference type="ChEBI" id="CHEBI:456216"/>
        <dbReference type="EC" id="5.6.2.3"/>
    </reaction>
</comment>
<evidence type="ECO:0000256" key="5">
    <source>
        <dbReference type="ARBA" id="ARBA00022801"/>
    </source>
</evidence>
<accession>A0A7W4JXK3</accession>
<dbReference type="Gene3D" id="3.40.50.300">
    <property type="entry name" value="P-loop containing nucleotide triphosphate hydrolases"/>
    <property type="match status" value="1"/>
</dbReference>
<keyword evidence="3" id="KW-0235">DNA replication</keyword>
<comment type="similarity">
    <text evidence="1">Belongs to the helicase family. DnaB subfamily.</text>
</comment>
<keyword evidence="6 13" id="KW-0347">Helicase</keyword>
<evidence type="ECO:0000313" key="14">
    <source>
        <dbReference type="Proteomes" id="UP000530320"/>
    </source>
</evidence>
<dbReference type="GO" id="GO:0043139">
    <property type="term" value="F:5'-3' DNA helicase activity"/>
    <property type="evidence" value="ECO:0007669"/>
    <property type="project" value="UniProtKB-EC"/>
</dbReference>
<dbReference type="PANTHER" id="PTHR30153:SF2">
    <property type="entry name" value="REPLICATIVE DNA HELICASE"/>
    <property type="match status" value="1"/>
</dbReference>